<evidence type="ECO:0000313" key="2">
    <source>
        <dbReference type="Proteomes" id="UP000095280"/>
    </source>
</evidence>
<reference evidence="3" key="1">
    <citation type="submission" date="2016-11" db="UniProtKB">
        <authorList>
            <consortium name="WormBaseParasite"/>
        </authorList>
    </citation>
    <scope>IDENTIFICATION</scope>
</reference>
<keyword evidence="2" id="KW-1185">Reference proteome</keyword>
<evidence type="ECO:0000256" key="1">
    <source>
        <dbReference type="SAM" id="MobiDB-lite"/>
    </source>
</evidence>
<feature type="compositionally biased region" description="Basic and acidic residues" evidence="1">
    <location>
        <begin position="115"/>
        <end position="129"/>
    </location>
</feature>
<organism evidence="2 3">
    <name type="scientific">Macrostomum lignano</name>
    <dbReference type="NCBI Taxonomy" id="282301"/>
    <lineage>
        <taxon>Eukaryota</taxon>
        <taxon>Metazoa</taxon>
        <taxon>Spiralia</taxon>
        <taxon>Lophotrochozoa</taxon>
        <taxon>Platyhelminthes</taxon>
        <taxon>Rhabditophora</taxon>
        <taxon>Macrostomorpha</taxon>
        <taxon>Macrostomida</taxon>
        <taxon>Macrostomidae</taxon>
        <taxon>Macrostomum</taxon>
    </lineage>
</organism>
<sequence>MRPDFRGGSRGGRGGFGGRGGGGGGGPAWRSRSRRRHPSGRRGGGFGGRAAAVSAAGAAAVSEAGAAAAPRVDAEAVVAAVAARLWSQNHRRGASQTSGHIHFPRQRGRAGHAQPDARRHGVRREESLS</sequence>
<dbReference type="AlphaFoldDB" id="A0A1I8JMH2"/>
<feature type="compositionally biased region" description="Low complexity" evidence="1">
    <location>
        <begin position="49"/>
        <end position="73"/>
    </location>
</feature>
<protein>
    <submittedName>
        <fullName evidence="3">Uncharacterized protein</fullName>
    </submittedName>
</protein>
<feature type="compositionally biased region" description="Basic residues" evidence="1">
    <location>
        <begin position="31"/>
        <end position="40"/>
    </location>
</feature>
<evidence type="ECO:0000313" key="3">
    <source>
        <dbReference type="WBParaSite" id="maker-uti_cns_0049185-snap-gene-0.3-mRNA-1"/>
    </source>
</evidence>
<accession>A0A1I8JMH2</accession>
<feature type="region of interest" description="Disordered" evidence="1">
    <location>
        <begin position="1"/>
        <end position="73"/>
    </location>
</feature>
<dbReference type="WBParaSite" id="maker-uti_cns_0049185-snap-gene-0.3-mRNA-1">
    <property type="protein sequence ID" value="maker-uti_cns_0049185-snap-gene-0.3-mRNA-1"/>
    <property type="gene ID" value="maker-uti_cns_0049185-snap-gene-0.3"/>
</dbReference>
<name>A0A1I8JMH2_9PLAT</name>
<proteinExistence type="predicted"/>
<dbReference type="Proteomes" id="UP000095280">
    <property type="component" value="Unplaced"/>
</dbReference>
<feature type="region of interest" description="Disordered" evidence="1">
    <location>
        <begin position="88"/>
        <end position="129"/>
    </location>
</feature>
<feature type="compositionally biased region" description="Gly residues" evidence="1">
    <location>
        <begin position="8"/>
        <end position="27"/>
    </location>
</feature>